<dbReference type="EMBL" id="SNRW01005712">
    <property type="protein sequence ID" value="KAA6384537.1"/>
    <property type="molecule type" value="Genomic_DNA"/>
</dbReference>
<organism evidence="1 2">
    <name type="scientific">Streblomastix strix</name>
    <dbReference type="NCBI Taxonomy" id="222440"/>
    <lineage>
        <taxon>Eukaryota</taxon>
        <taxon>Metamonada</taxon>
        <taxon>Preaxostyla</taxon>
        <taxon>Oxymonadida</taxon>
        <taxon>Streblomastigidae</taxon>
        <taxon>Streblomastix</taxon>
    </lineage>
</organism>
<proteinExistence type="predicted"/>
<dbReference type="AlphaFoldDB" id="A0A5J4VPG4"/>
<evidence type="ECO:0000313" key="2">
    <source>
        <dbReference type="Proteomes" id="UP000324800"/>
    </source>
</evidence>
<sequence>MTFRGWVNWTIVELKLIGNFKIILFDVRVNWTIVELKHGGLNERTNDLHAGQLDYCRIETKRTYRGHHRSHRVNWTIVELKRGKGECVFNRSGCQLDYCRIETLSFFVVSWHRSLCQLDYCRIETSFVAVHLFHHYGVNWTIVELKPMTKLFWMGKAFACQLDYCRIETVRLQRNKRHSWKCQLDYCRIETCLLQGFD</sequence>
<name>A0A5J4VPG4_9EUKA</name>
<dbReference type="Proteomes" id="UP000324800">
    <property type="component" value="Unassembled WGS sequence"/>
</dbReference>
<protein>
    <submittedName>
        <fullName evidence="1">Uncharacterized protein</fullName>
    </submittedName>
</protein>
<reference evidence="1 2" key="1">
    <citation type="submission" date="2019-03" db="EMBL/GenBank/DDBJ databases">
        <title>Single cell metagenomics reveals metabolic interactions within the superorganism composed of flagellate Streblomastix strix and complex community of Bacteroidetes bacteria on its surface.</title>
        <authorList>
            <person name="Treitli S.C."/>
            <person name="Kolisko M."/>
            <person name="Husnik F."/>
            <person name="Keeling P."/>
            <person name="Hampl V."/>
        </authorList>
    </citation>
    <scope>NUCLEOTIDE SEQUENCE [LARGE SCALE GENOMIC DNA]</scope>
    <source>
        <strain evidence="1">ST1C</strain>
    </source>
</reference>
<accession>A0A5J4VPG4</accession>
<gene>
    <name evidence="1" type="ORF">EZS28_019939</name>
</gene>
<comment type="caution">
    <text evidence="1">The sequence shown here is derived from an EMBL/GenBank/DDBJ whole genome shotgun (WGS) entry which is preliminary data.</text>
</comment>
<evidence type="ECO:0000313" key="1">
    <source>
        <dbReference type="EMBL" id="KAA6384537.1"/>
    </source>
</evidence>